<dbReference type="SUPFAM" id="SSF52540">
    <property type="entry name" value="P-loop containing nucleoside triphosphate hydrolases"/>
    <property type="match status" value="1"/>
</dbReference>
<dbReference type="Proteomes" id="UP001589710">
    <property type="component" value="Unassembled WGS sequence"/>
</dbReference>
<dbReference type="RefSeq" id="WP_345509459.1">
    <property type="nucleotide sequence ID" value="NZ_BAAAXD010000002.1"/>
</dbReference>
<sequence length="197" mass="22273">MAEGSSSTAPTLLYIVGPPAVGKATVGHEIATRTGLRLFHNHMAIEPVLRFFDFGSPAFMRLVDGFRQSLIEEVAASDLPGLIFTYVWAFDQPHGQRALEQYALPFRERGGRVLYLELKASQEARLQRNTGASRLAEKPSKRDLDASQRRLLDMDERHRLNSTTEFQERTDYLRIDNTHLSPEDVAKQVIEQFSLDG</sequence>
<gene>
    <name evidence="2" type="ORF">ACFFTL_06175</name>
</gene>
<evidence type="ECO:0000256" key="1">
    <source>
        <dbReference type="SAM" id="MobiDB-lite"/>
    </source>
</evidence>
<evidence type="ECO:0000313" key="2">
    <source>
        <dbReference type="EMBL" id="MFB9571933.1"/>
    </source>
</evidence>
<dbReference type="Gene3D" id="3.40.50.300">
    <property type="entry name" value="P-loop containing nucleotide triphosphate hydrolases"/>
    <property type="match status" value="1"/>
</dbReference>
<proteinExistence type="predicted"/>
<dbReference type="EMBL" id="JBHMCG010000025">
    <property type="protein sequence ID" value="MFB9571933.1"/>
    <property type="molecule type" value="Genomic_DNA"/>
</dbReference>
<evidence type="ECO:0000313" key="3">
    <source>
        <dbReference type="Proteomes" id="UP001589710"/>
    </source>
</evidence>
<feature type="region of interest" description="Disordered" evidence="1">
    <location>
        <begin position="129"/>
        <end position="148"/>
    </location>
</feature>
<reference evidence="2 3" key="1">
    <citation type="submission" date="2024-09" db="EMBL/GenBank/DDBJ databases">
        <authorList>
            <person name="Sun Q."/>
            <person name="Mori K."/>
        </authorList>
    </citation>
    <scope>NUCLEOTIDE SEQUENCE [LARGE SCALE GENOMIC DNA]</scope>
    <source>
        <strain evidence="2 3">JCM 3331</strain>
    </source>
</reference>
<accession>A0ABV5R254</accession>
<comment type="caution">
    <text evidence="2">The sequence shown here is derived from an EMBL/GenBank/DDBJ whole genome shotgun (WGS) entry which is preliminary data.</text>
</comment>
<name>A0ABV5R254_9ACTN</name>
<organism evidence="2 3">
    <name type="scientific">Streptomyces yanii</name>
    <dbReference type="NCBI Taxonomy" id="78510"/>
    <lineage>
        <taxon>Bacteria</taxon>
        <taxon>Bacillati</taxon>
        <taxon>Actinomycetota</taxon>
        <taxon>Actinomycetes</taxon>
        <taxon>Kitasatosporales</taxon>
        <taxon>Streptomycetaceae</taxon>
        <taxon>Streptomyces</taxon>
    </lineage>
</organism>
<keyword evidence="3" id="KW-1185">Reference proteome</keyword>
<protein>
    <submittedName>
        <fullName evidence="2">AAA family ATPase</fullName>
    </submittedName>
</protein>
<feature type="compositionally biased region" description="Basic and acidic residues" evidence="1">
    <location>
        <begin position="135"/>
        <end position="148"/>
    </location>
</feature>
<dbReference type="InterPro" id="IPR027417">
    <property type="entry name" value="P-loop_NTPase"/>
</dbReference>